<feature type="compositionally biased region" description="Low complexity" evidence="1">
    <location>
        <begin position="517"/>
        <end position="540"/>
    </location>
</feature>
<feature type="region of interest" description="Disordered" evidence="1">
    <location>
        <begin position="561"/>
        <end position="649"/>
    </location>
</feature>
<feature type="compositionally biased region" description="Polar residues" evidence="1">
    <location>
        <begin position="575"/>
        <end position="590"/>
    </location>
</feature>
<feature type="domain" description="PDZ" evidence="2">
    <location>
        <begin position="835"/>
        <end position="912"/>
    </location>
</feature>
<dbReference type="HOGENOM" id="CLU_317424_0_0_1"/>
<evidence type="ECO:0000313" key="4">
    <source>
        <dbReference type="Proteomes" id="UP000000305"/>
    </source>
</evidence>
<evidence type="ECO:0000259" key="2">
    <source>
        <dbReference type="PROSITE" id="PS50106"/>
    </source>
</evidence>
<feature type="compositionally biased region" description="Polar residues" evidence="1">
    <location>
        <begin position="250"/>
        <end position="269"/>
    </location>
</feature>
<evidence type="ECO:0000313" key="3">
    <source>
        <dbReference type="EMBL" id="EFX89640.1"/>
    </source>
</evidence>
<dbReference type="Proteomes" id="UP000000305">
    <property type="component" value="Unassembled WGS sequence"/>
</dbReference>
<feature type="compositionally biased region" description="Polar residues" evidence="1">
    <location>
        <begin position="637"/>
        <end position="649"/>
    </location>
</feature>
<feature type="region of interest" description="Disordered" evidence="1">
    <location>
        <begin position="93"/>
        <end position="142"/>
    </location>
</feature>
<feature type="compositionally biased region" description="Polar residues" evidence="1">
    <location>
        <begin position="278"/>
        <end position="306"/>
    </location>
</feature>
<feature type="compositionally biased region" description="Low complexity" evidence="1">
    <location>
        <begin position="709"/>
        <end position="720"/>
    </location>
</feature>
<dbReference type="Pfam" id="PF00595">
    <property type="entry name" value="PDZ"/>
    <property type="match status" value="1"/>
</dbReference>
<dbReference type="SMART" id="SM00228">
    <property type="entry name" value="PDZ"/>
    <property type="match status" value="1"/>
</dbReference>
<dbReference type="eggNOG" id="KOG3528">
    <property type="taxonomic scope" value="Eukaryota"/>
</dbReference>
<feature type="compositionally biased region" description="Polar residues" evidence="1">
    <location>
        <begin position="103"/>
        <end position="115"/>
    </location>
</feature>
<dbReference type="OrthoDB" id="42382at2759"/>
<dbReference type="InterPro" id="IPR036034">
    <property type="entry name" value="PDZ_sf"/>
</dbReference>
<protein>
    <recommendedName>
        <fullName evidence="2">PDZ domain-containing protein</fullName>
    </recommendedName>
</protein>
<organism evidence="3 4">
    <name type="scientific">Daphnia pulex</name>
    <name type="common">Water flea</name>
    <dbReference type="NCBI Taxonomy" id="6669"/>
    <lineage>
        <taxon>Eukaryota</taxon>
        <taxon>Metazoa</taxon>
        <taxon>Ecdysozoa</taxon>
        <taxon>Arthropoda</taxon>
        <taxon>Crustacea</taxon>
        <taxon>Branchiopoda</taxon>
        <taxon>Diplostraca</taxon>
        <taxon>Cladocera</taxon>
        <taxon>Anomopoda</taxon>
        <taxon>Daphniidae</taxon>
        <taxon>Daphnia</taxon>
    </lineage>
</organism>
<dbReference type="InParanoid" id="E9FTG4"/>
<reference evidence="3 4" key="1">
    <citation type="journal article" date="2011" name="Science">
        <title>The ecoresponsive genome of Daphnia pulex.</title>
        <authorList>
            <person name="Colbourne J.K."/>
            <person name="Pfrender M.E."/>
            <person name="Gilbert D."/>
            <person name="Thomas W.K."/>
            <person name="Tucker A."/>
            <person name="Oakley T.H."/>
            <person name="Tokishita S."/>
            <person name="Aerts A."/>
            <person name="Arnold G.J."/>
            <person name="Basu M.K."/>
            <person name="Bauer D.J."/>
            <person name="Caceres C.E."/>
            <person name="Carmel L."/>
            <person name="Casola C."/>
            <person name="Choi J.H."/>
            <person name="Detter J.C."/>
            <person name="Dong Q."/>
            <person name="Dusheyko S."/>
            <person name="Eads B.D."/>
            <person name="Frohlich T."/>
            <person name="Geiler-Samerotte K.A."/>
            <person name="Gerlach D."/>
            <person name="Hatcher P."/>
            <person name="Jogdeo S."/>
            <person name="Krijgsveld J."/>
            <person name="Kriventseva E.V."/>
            <person name="Kultz D."/>
            <person name="Laforsch C."/>
            <person name="Lindquist E."/>
            <person name="Lopez J."/>
            <person name="Manak J.R."/>
            <person name="Muller J."/>
            <person name="Pangilinan J."/>
            <person name="Patwardhan R.P."/>
            <person name="Pitluck S."/>
            <person name="Pritham E.J."/>
            <person name="Rechtsteiner A."/>
            <person name="Rho M."/>
            <person name="Rogozin I.B."/>
            <person name="Sakarya O."/>
            <person name="Salamov A."/>
            <person name="Schaack S."/>
            <person name="Shapiro H."/>
            <person name="Shiga Y."/>
            <person name="Skalitzky C."/>
            <person name="Smith Z."/>
            <person name="Souvorov A."/>
            <person name="Sung W."/>
            <person name="Tang Z."/>
            <person name="Tsuchiya D."/>
            <person name="Tu H."/>
            <person name="Vos H."/>
            <person name="Wang M."/>
            <person name="Wolf Y.I."/>
            <person name="Yamagata H."/>
            <person name="Yamada T."/>
            <person name="Ye Y."/>
            <person name="Shaw J.R."/>
            <person name="Andrews J."/>
            <person name="Crease T.J."/>
            <person name="Tang H."/>
            <person name="Lucas S.M."/>
            <person name="Robertson H.M."/>
            <person name="Bork P."/>
            <person name="Koonin E.V."/>
            <person name="Zdobnov E.M."/>
            <person name="Grigoriev I.V."/>
            <person name="Lynch M."/>
            <person name="Boore J.L."/>
        </authorList>
    </citation>
    <scope>NUCLEOTIDE SEQUENCE [LARGE SCALE GENOMIC DNA]</scope>
</reference>
<feature type="region of interest" description="Disordered" evidence="1">
    <location>
        <begin position="249"/>
        <end position="340"/>
    </location>
</feature>
<proteinExistence type="predicted"/>
<feature type="compositionally biased region" description="Basic residues" evidence="1">
    <location>
        <begin position="725"/>
        <end position="734"/>
    </location>
</feature>
<dbReference type="EMBL" id="GL732524">
    <property type="protein sequence ID" value="EFX89640.1"/>
    <property type="molecule type" value="Genomic_DNA"/>
</dbReference>
<dbReference type="Gene3D" id="2.30.42.10">
    <property type="match status" value="1"/>
</dbReference>
<feature type="compositionally biased region" description="Polar residues" evidence="1">
    <location>
        <begin position="210"/>
        <end position="231"/>
    </location>
</feature>
<feature type="region of interest" description="Disordered" evidence="1">
    <location>
        <begin position="195"/>
        <end position="237"/>
    </location>
</feature>
<dbReference type="PROSITE" id="PS50106">
    <property type="entry name" value="PDZ"/>
    <property type="match status" value="1"/>
</dbReference>
<feature type="region of interest" description="Disordered" evidence="1">
    <location>
        <begin position="372"/>
        <end position="406"/>
    </location>
</feature>
<evidence type="ECO:0000256" key="1">
    <source>
        <dbReference type="SAM" id="MobiDB-lite"/>
    </source>
</evidence>
<dbReference type="InterPro" id="IPR001478">
    <property type="entry name" value="PDZ"/>
</dbReference>
<feature type="compositionally biased region" description="Low complexity" evidence="1">
    <location>
        <begin position="311"/>
        <end position="325"/>
    </location>
</feature>
<feature type="compositionally biased region" description="Low complexity" evidence="1">
    <location>
        <begin position="607"/>
        <end position="629"/>
    </location>
</feature>
<keyword evidence="4" id="KW-1185">Reference proteome</keyword>
<dbReference type="SUPFAM" id="SSF50156">
    <property type="entry name" value="PDZ domain-like"/>
    <property type="match status" value="1"/>
</dbReference>
<dbReference type="PANTHER" id="PTHR11324:SF16">
    <property type="entry name" value="PDZ DOMAIN-CONTAINING PROTEIN 2"/>
    <property type="match status" value="1"/>
</dbReference>
<name>E9FTG4_DAPPU</name>
<dbReference type="OMA" id="DIERTHH"/>
<feature type="region of interest" description="Disordered" evidence="1">
    <location>
        <begin position="705"/>
        <end position="745"/>
    </location>
</feature>
<dbReference type="KEGG" id="dpx:DAPPUDRAFT_94922"/>
<feature type="compositionally biased region" description="Pro residues" evidence="1">
    <location>
        <begin position="390"/>
        <end position="402"/>
    </location>
</feature>
<dbReference type="AlphaFoldDB" id="E9FTG4"/>
<dbReference type="STRING" id="6669.E9FTG4"/>
<feature type="region of interest" description="Disordered" evidence="1">
    <location>
        <begin position="496"/>
        <end position="540"/>
    </location>
</feature>
<feature type="compositionally biased region" description="Basic and acidic residues" evidence="1">
    <location>
        <begin position="593"/>
        <end position="606"/>
    </location>
</feature>
<dbReference type="PANTHER" id="PTHR11324">
    <property type="entry name" value="IL16-RELATED"/>
    <property type="match status" value="1"/>
</dbReference>
<sequence>MTSSSANCVRNLPASATTKTKHPTLSCSVDNLSVGRSPMVSPVIRTDSRTLPRHQLAVTPAVKAHHAIHSVEREGPANVNLSERSRSLLDVAHYSPPAGHHVGQQQQRHSVSPSPSVLAEIQPRKSSLVGSDDGRRKPSVSSTKLRGLVIPDVVDGTQMGSDPPSRAVMDLPEIISKDSVMMVGLSPFAPLRSPNSLHPGGQDVTDNCAPMQSKQKTTSLSSLPWKSNSPSLPKYSPAFKRKELTVLRPSYNNSDSGTNHSTNLSTAGSPVNKPPLMTSFSCPSDVDGSQSPMVDSETATNDVNSDTDGDSAVSSSRSSFSQSGSPLPERNQPSNQHVADEDTNAALTTAANRVLKAQSVEALNRKNVLQSARYSSGGGSGNHLDLMPPSSSPPPALPPPAVPAAAPSEPAVKLTVDVNHHPSPTCLLASPALQRPPVQRTSSSKLSSGENFEQTLRKFTTAEASSRIERSSPRLRLSSSERLEIKTALITDVCSDPHSPIVQKTTTTASPFHRDGSSPSSGKKLASTSSSSDHHSIIGSGSKEIKSFRALAERWEAIANEAPSSTGSSPPGPNIVSSSKKVADTSTVIQPSIRDHQTPADVRDVTRSLTTSRTTTTSTSSASSSSAAAVESRENKPTTSARPVTSRSVSAGVVEIRKAFERVKEELMETESNCHYGGGQDLGVLGLVSGGLSLEDFKQQNSSLFSLQSGHNNNNNSPSPSGGGGHHHYHHQHVRMSSLDSTTSEDSSLPYGLYGGCYGGFGSAFGGSSGYGGGSGYGGFYGGPFGPFGVRDNYGSITSLASSTSLISPQELQQLLDEANQSLEESGTPSHEIVVVVLHRGDVASTLSPGLGITLAGGADYETKEITIHKVIGGSVADRDGRIQKGDRVLSINGKGLKGVTHREALAILKAAKSFWMK</sequence>
<gene>
    <name evidence="3" type="ORF">DAPPUDRAFT_94922</name>
</gene>
<accession>E9FTG4</accession>